<dbReference type="Pfam" id="PF21280">
    <property type="entry name" value="Helicase_dom4_arc"/>
    <property type="match status" value="1"/>
</dbReference>
<dbReference type="GeneID" id="14401636"/>
<keyword evidence="6 11" id="KW-0238">DNA-binding</keyword>
<evidence type="ECO:0000256" key="9">
    <source>
        <dbReference type="ARBA" id="ARBA00034617"/>
    </source>
</evidence>
<evidence type="ECO:0000313" key="14">
    <source>
        <dbReference type="EMBL" id="AGB50804.1"/>
    </source>
</evidence>
<keyword evidence="7 11" id="KW-0234">DNA repair</keyword>
<dbReference type="SMART" id="SM00490">
    <property type="entry name" value="HELICc"/>
    <property type="match status" value="1"/>
</dbReference>
<comment type="similarity">
    <text evidence="11">Belongs to the helicase family. Hel308 subfamily.</text>
</comment>
<protein>
    <recommendedName>
        <fullName evidence="11">ATP-dependent DNA helicase Hel308</fullName>
        <ecNumber evidence="11">5.6.2.4</ecNumber>
    </recommendedName>
    <alternativeName>
        <fullName evidence="11">DNA 3'-5' helicase Hel308</fullName>
    </alternativeName>
</protein>
<geneLocation type="plasmid" evidence="14 15">
    <name>pMETHO01</name>
</geneLocation>
<dbReference type="Gene3D" id="1.10.150.20">
    <property type="entry name" value="5' to 3' exonuclease, C-terminal subdomain"/>
    <property type="match status" value="1"/>
</dbReference>
<feature type="binding site" evidence="11">
    <location>
        <position position="33"/>
    </location>
    <ligand>
        <name>ATP</name>
        <dbReference type="ChEBI" id="CHEBI:30616"/>
    </ligand>
</feature>
<evidence type="ECO:0000256" key="6">
    <source>
        <dbReference type="ARBA" id="ARBA00023125"/>
    </source>
</evidence>
<dbReference type="InterPro" id="IPR027417">
    <property type="entry name" value="P-loop_NTPase"/>
</dbReference>
<keyword evidence="3 11" id="KW-0378">Hydrolase</keyword>
<evidence type="ECO:0000256" key="5">
    <source>
        <dbReference type="ARBA" id="ARBA00022840"/>
    </source>
</evidence>
<evidence type="ECO:0000256" key="1">
    <source>
        <dbReference type="ARBA" id="ARBA00022741"/>
    </source>
</evidence>
<evidence type="ECO:0000256" key="3">
    <source>
        <dbReference type="ARBA" id="ARBA00022801"/>
    </source>
</evidence>
<dbReference type="PANTHER" id="PTHR47961:SF10">
    <property type="entry name" value="ATP-DEPENDENT DNA HELICASE HEL308"/>
    <property type="match status" value="1"/>
</dbReference>
<dbReference type="Pfam" id="PF14520">
    <property type="entry name" value="HHH_5"/>
    <property type="match status" value="1"/>
</dbReference>
<dbReference type="PROSITE" id="PS51194">
    <property type="entry name" value="HELICASE_CTER"/>
    <property type="match status" value="1"/>
</dbReference>
<proteinExistence type="inferred from homology"/>
<dbReference type="SUPFAM" id="SSF52540">
    <property type="entry name" value="P-loop containing nucleoside triphosphate hydrolases"/>
    <property type="match status" value="1"/>
</dbReference>
<evidence type="ECO:0000256" key="11">
    <source>
        <dbReference type="HAMAP-Rule" id="MF_00442"/>
    </source>
</evidence>
<dbReference type="AlphaFoldDB" id="L0L3C3"/>
<dbReference type="EC" id="5.6.2.4" evidence="11"/>
<evidence type="ECO:0000256" key="8">
    <source>
        <dbReference type="ARBA" id="ARBA00023235"/>
    </source>
</evidence>
<keyword evidence="15" id="KW-1185">Reference proteome</keyword>
<dbReference type="CDD" id="cd18795">
    <property type="entry name" value="SF2_C_Ski2"/>
    <property type="match status" value="1"/>
</dbReference>
<dbReference type="SUPFAM" id="SSF46785">
    <property type="entry name" value="Winged helix' DNA-binding domain"/>
    <property type="match status" value="1"/>
</dbReference>
<dbReference type="HOGENOM" id="CLU_006553_3_0_2"/>
<evidence type="ECO:0000256" key="10">
    <source>
        <dbReference type="ARBA" id="ARBA00048988"/>
    </source>
</evidence>
<dbReference type="CDD" id="cd18028">
    <property type="entry name" value="DEXHc_archSki2"/>
    <property type="match status" value="1"/>
</dbReference>
<comment type="function">
    <text evidence="11">DNA-dependent ATPase and 3'-5' DNA helicase that may be involved in repair of stalled replication forks.</text>
</comment>
<dbReference type="InterPro" id="IPR048772">
    <property type="entry name" value="Hel308-like_dom4"/>
</dbReference>
<dbReference type="EMBL" id="CP003363">
    <property type="protein sequence ID" value="AGB50804.1"/>
    <property type="molecule type" value="Genomic_DNA"/>
</dbReference>
<keyword evidence="4 11" id="KW-0347">Helicase</keyword>
<dbReference type="Gene3D" id="3.40.50.300">
    <property type="entry name" value="P-loop containing nucleotide triphosphate hydrolases"/>
    <property type="match status" value="2"/>
</dbReference>
<dbReference type="HAMAP" id="MF_00442">
    <property type="entry name" value="Helicase_Hel308"/>
    <property type="match status" value="1"/>
</dbReference>
<dbReference type="InterPro" id="IPR046931">
    <property type="entry name" value="HTH_61"/>
</dbReference>
<dbReference type="PANTHER" id="PTHR47961">
    <property type="entry name" value="DNA POLYMERASE THETA, PUTATIVE (AFU_ORTHOLOGUE AFUA_1G05260)-RELATED"/>
    <property type="match status" value="1"/>
</dbReference>
<dbReference type="Pfam" id="PF00270">
    <property type="entry name" value="DEAD"/>
    <property type="match status" value="1"/>
</dbReference>
<dbReference type="GO" id="GO:0005524">
    <property type="term" value="F:ATP binding"/>
    <property type="evidence" value="ECO:0007669"/>
    <property type="project" value="UniProtKB-UniRule"/>
</dbReference>
<evidence type="ECO:0000256" key="4">
    <source>
        <dbReference type="ARBA" id="ARBA00022806"/>
    </source>
</evidence>
<dbReference type="KEGG" id="mhz:Metho_2674"/>
<reference evidence="15" key="1">
    <citation type="submission" date="2012-02" db="EMBL/GenBank/DDBJ databases">
        <title>Complete sequence of plasmid of Methanomethylovorans hollandica DSM 15978.</title>
        <authorList>
            <person name="Lucas S."/>
            <person name="Copeland A."/>
            <person name="Lapidus A."/>
            <person name="Glavina del Rio T."/>
            <person name="Dalin E."/>
            <person name="Tice H."/>
            <person name="Bruce D."/>
            <person name="Goodwin L."/>
            <person name="Pitluck S."/>
            <person name="Peters L."/>
            <person name="Mikhailova N."/>
            <person name="Held B."/>
            <person name="Kyrpides N."/>
            <person name="Mavromatis K."/>
            <person name="Ivanova N."/>
            <person name="Brettin T."/>
            <person name="Detter J.C."/>
            <person name="Han C."/>
            <person name="Larimer F."/>
            <person name="Land M."/>
            <person name="Hauser L."/>
            <person name="Markowitz V."/>
            <person name="Cheng J.-F."/>
            <person name="Hugenholtz P."/>
            <person name="Woyke T."/>
            <person name="Wu D."/>
            <person name="Spring S."/>
            <person name="Schroeder M."/>
            <person name="Brambilla E."/>
            <person name="Klenk H.-P."/>
            <person name="Eisen J.A."/>
        </authorList>
    </citation>
    <scope>NUCLEOTIDE SEQUENCE [LARGE SCALE GENOMIC DNA]</scope>
    <source>
        <strain evidence="15">DSM 15978 / NBRC 107637 / DMS1</strain>
        <plasmid evidence="15">Plasmid pMETHO01</plasmid>
    </source>
</reference>
<keyword evidence="5 11" id="KW-0067">ATP-binding</keyword>
<evidence type="ECO:0000256" key="2">
    <source>
        <dbReference type="ARBA" id="ARBA00022763"/>
    </source>
</evidence>
<keyword evidence="2 11" id="KW-0227">DNA damage</keyword>
<dbReference type="Proteomes" id="UP000010866">
    <property type="component" value="Plasmid pMETHO01"/>
</dbReference>
<name>L0L3C3_METHD</name>
<dbReference type="Pfam" id="PF00271">
    <property type="entry name" value="Helicase_C"/>
    <property type="match status" value="1"/>
</dbReference>
<dbReference type="GO" id="GO:0003677">
    <property type="term" value="F:DNA binding"/>
    <property type="evidence" value="ECO:0007669"/>
    <property type="project" value="UniProtKB-UniRule"/>
</dbReference>
<dbReference type="InterPro" id="IPR001650">
    <property type="entry name" value="Helicase_C-like"/>
</dbReference>
<gene>
    <name evidence="11" type="primary">hel308</name>
    <name evidence="14" type="ordered locus">Metho_2674</name>
</gene>
<dbReference type="PROSITE" id="PS51192">
    <property type="entry name" value="HELICASE_ATP_BIND_1"/>
    <property type="match status" value="1"/>
</dbReference>
<dbReference type="Pfam" id="PF20470">
    <property type="entry name" value="HTH_61"/>
    <property type="match status" value="1"/>
</dbReference>
<dbReference type="OrthoDB" id="371946at2157"/>
<feature type="domain" description="Helicase C-terminal" evidence="13">
    <location>
        <begin position="289"/>
        <end position="448"/>
    </location>
</feature>
<dbReference type="InterPro" id="IPR050474">
    <property type="entry name" value="Hel308_SKI2-like"/>
</dbReference>
<dbReference type="InterPro" id="IPR014001">
    <property type="entry name" value="Helicase_ATP-bd"/>
</dbReference>
<dbReference type="SMART" id="SM00487">
    <property type="entry name" value="DEXDc"/>
    <property type="match status" value="1"/>
</dbReference>
<keyword evidence="8 11" id="KW-0413">Isomerase</keyword>
<dbReference type="Gene3D" id="1.10.3380.30">
    <property type="match status" value="1"/>
</dbReference>
<comment type="subunit">
    <text evidence="11">Monomer.</text>
</comment>
<evidence type="ECO:0000259" key="12">
    <source>
        <dbReference type="PROSITE" id="PS51192"/>
    </source>
</evidence>
<dbReference type="SUPFAM" id="SSF158702">
    <property type="entry name" value="Sec63 N-terminal domain-like"/>
    <property type="match status" value="1"/>
</dbReference>
<evidence type="ECO:0000259" key="13">
    <source>
        <dbReference type="PROSITE" id="PS51194"/>
    </source>
</evidence>
<keyword evidence="1 11" id="KW-0547">Nucleotide-binding</keyword>
<feature type="domain" description="Helicase ATP-binding" evidence="12">
    <location>
        <begin position="38"/>
        <end position="203"/>
    </location>
</feature>
<organism evidence="14 15">
    <name type="scientific">Methanomethylovorans hollandica (strain DSM 15978 / NBRC 107637 / DMS1)</name>
    <dbReference type="NCBI Taxonomy" id="867904"/>
    <lineage>
        <taxon>Archaea</taxon>
        <taxon>Methanobacteriati</taxon>
        <taxon>Methanobacteriota</taxon>
        <taxon>Stenosarchaea group</taxon>
        <taxon>Methanomicrobia</taxon>
        <taxon>Methanosarcinales</taxon>
        <taxon>Methanosarcinaceae</taxon>
        <taxon>Methanomethylovorans</taxon>
    </lineage>
</organism>
<sequence>MNESPCYIKSLPLPEKIQQFYIDSGIKQLYPPQGEVVQKGLLEGKNTLAAIPTASGKTLLAELAMLKHIIDGGKALYIVPLIALANEKYQRFKEFEKFGILTGISTGELESKSEGLGKNDIVVCTSEKTDSMLRNGTQWLQTLSIVVVDEVHLLDEKSRGPTLEIVMTKLRKIPNLQIVALSATIGNTQVLADWLKAELTVSDWRPTKLQEGVVFGKSMNFLSEDPVIQKEIVHDTKEPAADVALDTIKEGGQCLVFESSRRTCMAFAKRFSNPKNREHKQINILLSQDEKNKLAEISEEIEYSSDTTESNNLAECIRNGVAFHHAGLNAAQRRLVEDGFKENKIKVISCTPTLAAGLNLPARRVVIRSFLRYDANEGNIPIPVLDYKQMVGRAGRPHLDPYGQSLLIAKSSDKIDFLETKYIHAKAEDISSKLGSEKALRSHILAIISSGIATSQKGVIDFLSETFYAHTSDLSYFIETINECLYFLEENDLIVTDNNYLQATPLGQLVSRIYIDPLTAVVIVEDLKKASQSNMEITAFSLLQVICKTPDIRTLYLKGNEYFENLIYADDHKNEIINFPDLDEISEISAESFIESIKNARILLDWIEECETKEIVENYVIGEGDLHSLSESASWISHAVQRISKLKGFDIQNIFLEQRLKYGASKELVSLLSIKNIGRKRARKLYDNGIGSVDKIKSTPFSEVSKLFGNKITIKIFHELELPIPSDEIDTSPEVPENNKKEINQQKNLFDF</sequence>
<dbReference type="InterPro" id="IPR036390">
    <property type="entry name" value="WH_DNA-bd_sf"/>
</dbReference>
<comment type="catalytic activity">
    <reaction evidence="9 11">
        <text>Couples ATP hydrolysis with the unwinding of duplex DNA by translocating in the 3'-5' direction.</text>
        <dbReference type="EC" id="5.6.2.4"/>
    </reaction>
</comment>
<dbReference type="GO" id="GO:0043138">
    <property type="term" value="F:3'-5' DNA helicase activity"/>
    <property type="evidence" value="ECO:0007669"/>
    <property type="project" value="UniProtKB-UniRule"/>
</dbReference>
<accession>L0L3C3</accession>
<dbReference type="GO" id="GO:0016887">
    <property type="term" value="F:ATP hydrolysis activity"/>
    <property type="evidence" value="ECO:0007669"/>
    <property type="project" value="RHEA"/>
</dbReference>
<dbReference type="GO" id="GO:0006281">
    <property type="term" value="P:DNA repair"/>
    <property type="evidence" value="ECO:0007669"/>
    <property type="project" value="UniProtKB-UniRule"/>
</dbReference>
<evidence type="ECO:0000313" key="15">
    <source>
        <dbReference type="Proteomes" id="UP000010866"/>
    </source>
</evidence>
<dbReference type="InterPro" id="IPR022965">
    <property type="entry name" value="Helicase_Hel308"/>
</dbReference>
<comment type="catalytic activity">
    <reaction evidence="10 11">
        <text>ATP + H2O = ADP + phosphate + H(+)</text>
        <dbReference type="Rhea" id="RHEA:13065"/>
        <dbReference type="ChEBI" id="CHEBI:15377"/>
        <dbReference type="ChEBI" id="CHEBI:15378"/>
        <dbReference type="ChEBI" id="CHEBI:30616"/>
        <dbReference type="ChEBI" id="CHEBI:43474"/>
        <dbReference type="ChEBI" id="CHEBI:456216"/>
        <dbReference type="EC" id="5.6.2.4"/>
    </reaction>
</comment>
<dbReference type="InterPro" id="IPR011545">
    <property type="entry name" value="DEAD/DEAH_box_helicase_dom"/>
</dbReference>
<dbReference type="RefSeq" id="WP_015313936.1">
    <property type="nucleotide sequence ID" value="NC_019972.1"/>
</dbReference>
<keyword evidence="14" id="KW-0614">Plasmid</keyword>
<dbReference type="NCBIfam" id="NF002654">
    <property type="entry name" value="PRK02362.1"/>
    <property type="match status" value="1"/>
</dbReference>
<evidence type="ECO:0000256" key="7">
    <source>
        <dbReference type="ARBA" id="ARBA00023204"/>
    </source>
</evidence>